<evidence type="ECO:0000256" key="1">
    <source>
        <dbReference type="SAM" id="MobiDB-lite"/>
    </source>
</evidence>
<protein>
    <submittedName>
        <fullName evidence="3">Uncharacterized protein</fullName>
    </submittedName>
</protein>
<gene>
    <name evidence="3" type="ORF">Ade02nite_51150</name>
</gene>
<proteinExistence type="predicted"/>
<keyword evidence="4" id="KW-1185">Reference proteome</keyword>
<comment type="caution">
    <text evidence="3">The sequence shown here is derived from an EMBL/GenBank/DDBJ whole genome shotgun (WGS) entry which is preliminary data.</text>
</comment>
<feature type="region of interest" description="Disordered" evidence="1">
    <location>
        <begin position="1"/>
        <end position="27"/>
    </location>
</feature>
<feature type="transmembrane region" description="Helical" evidence="2">
    <location>
        <begin position="40"/>
        <end position="58"/>
    </location>
</feature>
<evidence type="ECO:0000313" key="4">
    <source>
        <dbReference type="Proteomes" id="UP000609879"/>
    </source>
</evidence>
<feature type="region of interest" description="Disordered" evidence="1">
    <location>
        <begin position="62"/>
        <end position="106"/>
    </location>
</feature>
<evidence type="ECO:0000256" key="2">
    <source>
        <dbReference type="SAM" id="Phobius"/>
    </source>
</evidence>
<evidence type="ECO:0000313" key="3">
    <source>
        <dbReference type="EMBL" id="GID76474.1"/>
    </source>
</evidence>
<dbReference type="Proteomes" id="UP000609879">
    <property type="component" value="Unassembled WGS sequence"/>
</dbReference>
<organism evidence="3 4">
    <name type="scientific">Paractinoplanes deccanensis</name>
    <dbReference type="NCBI Taxonomy" id="113561"/>
    <lineage>
        <taxon>Bacteria</taxon>
        <taxon>Bacillati</taxon>
        <taxon>Actinomycetota</taxon>
        <taxon>Actinomycetes</taxon>
        <taxon>Micromonosporales</taxon>
        <taxon>Micromonosporaceae</taxon>
        <taxon>Paractinoplanes</taxon>
    </lineage>
</organism>
<dbReference type="EMBL" id="BOMI01000103">
    <property type="protein sequence ID" value="GID76474.1"/>
    <property type="molecule type" value="Genomic_DNA"/>
</dbReference>
<keyword evidence="2" id="KW-0812">Transmembrane</keyword>
<keyword evidence="2" id="KW-1133">Transmembrane helix</keyword>
<name>A0ABQ3Y8Z6_9ACTN</name>
<feature type="compositionally biased region" description="Low complexity" evidence="1">
    <location>
        <begin position="74"/>
        <end position="97"/>
    </location>
</feature>
<accession>A0ABQ3Y8Z6</accession>
<sequence length="119" mass="12111">MGKARTPDNAPTDYIRIGEQEPPPVFVDPTGGRRRWMRRTAYAVGVLLVLALIVVWLSQLGGSARPPERTPRPSSAAAISGASASGGAEGGAAVKDASGGGAAGSGVVRTGVSVRVFVR</sequence>
<reference evidence="3 4" key="1">
    <citation type="submission" date="2021-01" db="EMBL/GenBank/DDBJ databases">
        <title>Whole genome shotgun sequence of Actinoplanes deccanensis NBRC 13994.</title>
        <authorList>
            <person name="Komaki H."/>
            <person name="Tamura T."/>
        </authorList>
    </citation>
    <scope>NUCLEOTIDE SEQUENCE [LARGE SCALE GENOMIC DNA]</scope>
    <source>
        <strain evidence="3 4">NBRC 13994</strain>
    </source>
</reference>
<keyword evidence="2" id="KW-0472">Membrane</keyword>